<dbReference type="OrthoDB" id="415873at2759"/>
<dbReference type="InterPro" id="IPR006140">
    <property type="entry name" value="D-isomer_DH_NAD-bd"/>
</dbReference>
<dbReference type="InterPro" id="IPR036291">
    <property type="entry name" value="NAD(P)-bd_dom_sf"/>
</dbReference>
<comment type="caution">
    <text evidence="4">The sequence shown here is derived from an EMBL/GenBank/DDBJ whole genome shotgun (WGS) entry which is preliminary data.</text>
</comment>
<accession>A0A812MK63</accession>
<dbReference type="CDD" id="cd05300">
    <property type="entry name" value="2-Hacid_dh_1"/>
    <property type="match status" value="1"/>
</dbReference>
<dbReference type="PANTHER" id="PTHR43333">
    <property type="entry name" value="2-HACID_DH_C DOMAIN-CONTAINING PROTEIN"/>
    <property type="match status" value="1"/>
</dbReference>
<keyword evidence="5" id="KW-1185">Reference proteome</keyword>
<gene>
    <name evidence="4" type="primary">gyaR</name>
    <name evidence="4" type="ORF">SNAT2548_LOCUS13985</name>
</gene>
<evidence type="ECO:0000256" key="1">
    <source>
        <dbReference type="ARBA" id="ARBA00023002"/>
    </source>
</evidence>
<organism evidence="4 5">
    <name type="scientific">Symbiodinium natans</name>
    <dbReference type="NCBI Taxonomy" id="878477"/>
    <lineage>
        <taxon>Eukaryota</taxon>
        <taxon>Sar</taxon>
        <taxon>Alveolata</taxon>
        <taxon>Dinophyceae</taxon>
        <taxon>Suessiales</taxon>
        <taxon>Symbiodiniaceae</taxon>
        <taxon>Symbiodinium</taxon>
    </lineage>
</organism>
<keyword evidence="1" id="KW-0560">Oxidoreductase</keyword>
<dbReference type="Gene3D" id="3.40.50.720">
    <property type="entry name" value="NAD(P)-binding Rossmann-like Domain"/>
    <property type="match status" value="2"/>
</dbReference>
<reference evidence="4" key="1">
    <citation type="submission" date="2021-02" db="EMBL/GenBank/DDBJ databases">
        <authorList>
            <person name="Dougan E. K."/>
            <person name="Rhodes N."/>
            <person name="Thang M."/>
            <person name="Chan C."/>
        </authorList>
    </citation>
    <scope>NUCLEOTIDE SEQUENCE</scope>
</reference>
<dbReference type="Proteomes" id="UP000604046">
    <property type="component" value="Unassembled WGS sequence"/>
</dbReference>
<dbReference type="PANTHER" id="PTHR43333:SF1">
    <property type="entry name" value="D-ISOMER SPECIFIC 2-HYDROXYACID DEHYDROGENASE NAD-BINDING DOMAIN-CONTAINING PROTEIN"/>
    <property type="match status" value="1"/>
</dbReference>
<sequence length="484" mass="52829">MPKKKPQHLFERVTLLASASPERLELPVGTTVGECRMAVESKWGWPGGRLLFFGSDAALLWDDLHPLVGGSVIVGRSPWPVTVVLWLPEPTGHQVTPLACRSSRHKSWASRAMPFALCAVMPPADLAATGAAAANAPREIIGPLLEELVSQGLFSRVYHGTLAEDFRDLAEGEDLVVLVGSPTCVEVLEYLVGPPITDESPPASPPSRVKWVHSLFTGVDSINPLRLHGILGKRGIPFSNTRSVFAEMLAQHVLLSILYFNRQVPQLLANRRDRKWDRFASPSTTSMTMAVCGFGDIGQCCAIRARHGLGLKKVYGVRSGASRPSSGAESYIDEKTGAEVVFGNSAMDERVLPEADIVLAALPNTAETRSVFDDSRFSKFKPGALFINIGRGTTVDEAALQRHLESGHLRGAALDVFREEPLPPESPFWREDLLPSSKLFLTPHNADISLSMNEESVECFCRAARGFVLEGRMPDYLVNLARGY</sequence>
<evidence type="ECO:0000313" key="5">
    <source>
        <dbReference type="Proteomes" id="UP000604046"/>
    </source>
</evidence>
<proteinExistence type="predicted"/>
<dbReference type="GO" id="GO:0016491">
    <property type="term" value="F:oxidoreductase activity"/>
    <property type="evidence" value="ECO:0007669"/>
    <property type="project" value="UniProtKB-KW"/>
</dbReference>
<dbReference type="Pfam" id="PF02826">
    <property type="entry name" value="2-Hacid_dh_C"/>
    <property type="match status" value="1"/>
</dbReference>
<dbReference type="EMBL" id="CAJNDS010001557">
    <property type="protein sequence ID" value="CAE7265078.1"/>
    <property type="molecule type" value="Genomic_DNA"/>
</dbReference>
<keyword evidence="2" id="KW-0520">NAD</keyword>
<dbReference type="SUPFAM" id="SSF51735">
    <property type="entry name" value="NAD(P)-binding Rossmann-fold domains"/>
    <property type="match status" value="1"/>
</dbReference>
<dbReference type="AlphaFoldDB" id="A0A812MK63"/>
<evidence type="ECO:0000259" key="3">
    <source>
        <dbReference type="Pfam" id="PF02826"/>
    </source>
</evidence>
<protein>
    <submittedName>
        <fullName evidence="4">GyaR protein</fullName>
    </submittedName>
</protein>
<feature type="domain" description="D-isomer specific 2-hydroxyacid dehydrogenase NAD-binding" evidence="3">
    <location>
        <begin position="256"/>
        <end position="446"/>
    </location>
</feature>
<name>A0A812MK63_9DINO</name>
<evidence type="ECO:0000313" key="4">
    <source>
        <dbReference type="EMBL" id="CAE7265078.1"/>
    </source>
</evidence>
<dbReference type="GO" id="GO:0051287">
    <property type="term" value="F:NAD binding"/>
    <property type="evidence" value="ECO:0007669"/>
    <property type="project" value="InterPro"/>
</dbReference>
<evidence type="ECO:0000256" key="2">
    <source>
        <dbReference type="ARBA" id="ARBA00023027"/>
    </source>
</evidence>